<dbReference type="EMBL" id="JAUEIE010000016">
    <property type="protein sequence ID" value="MDN0023643.1"/>
    <property type="molecule type" value="Genomic_DNA"/>
</dbReference>
<dbReference type="RefSeq" id="WP_289826141.1">
    <property type="nucleotide sequence ID" value="NZ_JAUEIE010000016.1"/>
</dbReference>
<evidence type="ECO:0000313" key="3">
    <source>
        <dbReference type="EMBL" id="MDN0025986.1"/>
    </source>
</evidence>
<keyword evidence="4" id="KW-1185">Reference proteome</keyword>
<evidence type="ECO:0000313" key="2">
    <source>
        <dbReference type="EMBL" id="MDN0023643.1"/>
    </source>
</evidence>
<name>A0AAW7JPN1_9BACT</name>
<organism evidence="3 5">
    <name type="scientific">Leyella lascolaii</name>
    <dbReference type="NCBI Taxonomy" id="1776379"/>
    <lineage>
        <taxon>Bacteria</taxon>
        <taxon>Pseudomonadati</taxon>
        <taxon>Bacteroidota</taxon>
        <taxon>Bacteroidia</taxon>
        <taxon>Bacteroidales</taxon>
        <taxon>Prevotellaceae</taxon>
        <taxon>Leyella</taxon>
    </lineage>
</organism>
<sequence length="194" mass="22723">MKTKVLFNTVAAVILLLVLCGCREEKNCDFDRLVLNNKALEREIIEYRKREDQHPAYEGTKVYTSVWCKEINDSTVRYVLRPFSDPAELDKYPVSFICKVDGEDVFFIMGCGVSKTDYKNNFFKMSERNKACFKKKYFPKIYYNRNGKLGPYCYSHPLLTYLTFVNDSLVGNNIGYGDVNAKVLIFIDEKPYWW</sequence>
<proteinExistence type="predicted"/>
<reference evidence="3" key="1">
    <citation type="submission" date="2023-06" db="EMBL/GenBank/DDBJ databases">
        <authorList>
            <person name="Zeman M."/>
            <person name="Kubasova T."/>
            <person name="Jahodarova E."/>
            <person name="Nykrynova M."/>
            <person name="Rychlik I."/>
        </authorList>
    </citation>
    <scope>NUCLEOTIDE SEQUENCE</scope>
    <source>
        <strain evidence="3">ET15</strain>
        <strain evidence="2">ET37</strain>
    </source>
</reference>
<evidence type="ECO:0000256" key="1">
    <source>
        <dbReference type="SAM" id="Coils"/>
    </source>
</evidence>
<accession>A0AAW7JPN1</accession>
<dbReference type="Proteomes" id="UP001168478">
    <property type="component" value="Unassembled WGS sequence"/>
</dbReference>
<gene>
    <name evidence="2" type="ORF">QVN81_11550</name>
    <name evidence="3" type="ORF">QVN84_10715</name>
</gene>
<dbReference type="Proteomes" id="UP001167831">
    <property type="component" value="Unassembled WGS sequence"/>
</dbReference>
<dbReference type="AlphaFoldDB" id="A0AAW7JPN1"/>
<comment type="caution">
    <text evidence="3">The sequence shown here is derived from an EMBL/GenBank/DDBJ whole genome shotgun (WGS) entry which is preliminary data.</text>
</comment>
<feature type="coiled-coil region" evidence="1">
    <location>
        <begin position="23"/>
        <end position="50"/>
    </location>
</feature>
<keyword evidence="1" id="KW-0175">Coiled coil</keyword>
<dbReference type="PROSITE" id="PS51257">
    <property type="entry name" value="PROKAR_LIPOPROTEIN"/>
    <property type="match status" value="1"/>
</dbReference>
<evidence type="ECO:0000313" key="5">
    <source>
        <dbReference type="Proteomes" id="UP001168478"/>
    </source>
</evidence>
<evidence type="ECO:0000313" key="4">
    <source>
        <dbReference type="Proteomes" id="UP001167831"/>
    </source>
</evidence>
<dbReference type="EMBL" id="JAUEIF010000011">
    <property type="protein sequence ID" value="MDN0025986.1"/>
    <property type="molecule type" value="Genomic_DNA"/>
</dbReference>
<protein>
    <submittedName>
        <fullName evidence="3">Uncharacterized protein</fullName>
    </submittedName>
</protein>
<reference evidence="3" key="2">
    <citation type="submission" date="2023-08" db="EMBL/GenBank/DDBJ databases">
        <title>Identification and characterization of horizontal gene transfer across gut microbiota members of farm animals based on homology search.</title>
        <authorList>
            <person name="Schwarzerova J."/>
            <person name="Nykrynova M."/>
            <person name="Jureckova K."/>
            <person name="Cejkova D."/>
            <person name="Rychlik I."/>
        </authorList>
    </citation>
    <scope>NUCLEOTIDE SEQUENCE</scope>
    <source>
        <strain evidence="3">ET15</strain>
        <strain evidence="2">ET37</strain>
    </source>
</reference>